<dbReference type="InterPro" id="IPR036961">
    <property type="entry name" value="Kinesin_motor_dom_sf"/>
</dbReference>
<dbReference type="SMR" id="A0A445ICT2"/>
<accession>A0A445ICT2</accession>
<comment type="similarity">
    <text evidence="6">Belongs to the TRAFAC class myosin-kinesin ATPase superfamily. Kinesin family. KIN-12 subfamily.</text>
</comment>
<dbReference type="Gramene" id="XM_028335789.1">
    <property type="protein sequence ID" value="XP_028191590.1"/>
    <property type="gene ID" value="LOC114377326"/>
</dbReference>
<evidence type="ECO:0000259" key="10">
    <source>
        <dbReference type="PROSITE" id="PS50067"/>
    </source>
</evidence>
<dbReference type="GO" id="GO:0008017">
    <property type="term" value="F:microtubule binding"/>
    <property type="evidence" value="ECO:0007669"/>
    <property type="project" value="InterPro"/>
</dbReference>
<evidence type="ECO:0000256" key="8">
    <source>
        <dbReference type="SAM" id="Coils"/>
    </source>
</evidence>
<dbReference type="InterPro" id="IPR027417">
    <property type="entry name" value="P-loop_NTPase"/>
</dbReference>
<evidence type="ECO:0000256" key="5">
    <source>
        <dbReference type="ARBA" id="ARBA00023175"/>
    </source>
</evidence>
<dbReference type="Pfam" id="PF00225">
    <property type="entry name" value="Kinesin"/>
    <property type="match status" value="1"/>
</dbReference>
<dbReference type="InterPro" id="IPR001752">
    <property type="entry name" value="Kinesin_motor_dom"/>
</dbReference>
<feature type="coiled-coil region" evidence="8">
    <location>
        <begin position="853"/>
        <end position="894"/>
    </location>
</feature>
<evidence type="ECO:0000313" key="11">
    <source>
        <dbReference type="EMBL" id="RZB83705.1"/>
    </source>
</evidence>
<sequence length="1359" mass="154228">MPFLSEAASAIKSRFGFHDHPSESLSLVQNTPDLFKSAVKDTLSQSSIVRNLSDWDDETVVGPSSAAVSSSQSFEFAEDPSFWKDHNVQVIIRMRPLSNSEISVQGYGKCVRQESGQAITWTGHPESRFTFDLVADENVSQENLFKVAGLPMVENCMGGYNSCMFAYGQTGSGKTHTMLGDIEGGTRRHSVNCGMTPRIFEHLFTRIQKEKEARRDEKIKFTCKCSFLEIYNEQILDLLDPSSNNLQIREDSKKGVYVENLTETEVTYAREVIQLLIQGAANRKVAATNMNRASSRSHSVFTCIIESQWESQGVTHFRYARLNLVDLAGSERQKSSGAEGERLKEATNINKSLSTLGLVIMNLVSISNGKSQHVPYRDSKLTFLLQDSLGGNSKTIIIANISPSICCSLETLSTLKFAQRAKFIKNNAIVNEDASGDVIAMRIQIQQLKKEVSRLRGLVGGGEIQDNDISVVSFPGSPGSFKWEGVQGSFSPLTSIKRISQKKDYDVALVGAFRRAKDKEMELQALRDEIEASMKLVKQREDEIQSLKMRLRFREAGIKRLETVASEKISAETHLLKEKEEHLKEIEVLRAQVDRNNEATRFAMENLQLKEEIRRLKSFCMEGEREQMNEQIMVLENKLLEALDWKFMHETDLKINSDSMMEDVHNDGNLISKQESSPKSHWQSLLREENEFLKIQAIQNQAEMDTIRKKLEVCLEEKEKLKRHVDDLMEKFEQEKCRTINEGKEQMDLPSTTDMPVINSNDQLELKAMVDAIASASQREAEAHETAIMLAKENDELKMKLKALIEDNSKLIELYEQAAAEKNNRNVNKGEGAQEIGSEIDNGCYSLETTKEETELKGVVENLQHQLMEMNEENEKLLSLYERAMQEKDEIKRTLACFGHERVETKGDMDCPEKLVEVDGGERDSRVQTVSQEVQGRDESKCESSTSGSDVDFECDAHEQEHLLKDDNEADILVNSEKKYEVSDLSEAELSEELNCATKKLERVDERISDAVKTIASLGCAEKAMVQVDELSREIEVTEHDIQVKRRQFESLKLQFSEAQERRTIVNKKFSALKYSLSNFSSTFSYFEQREARARAVVNDLTSHLAQNKGELAALQASKQGLENAQKRNQECEVEIMKNVASIKSKLEEENRKCEGEKVLFAVENTQNIDSALKILHRSCKATELLKLEEDKTKLQAEMKLSQEKLGVIRKELGNLKKKEANVESQIQAVQLEVKKLLRNTEEKELALQRVMKEKEMLLEFRDNGMLEIEHMIIELQQYVFDYELKEAEINILGEELQIDLIRAEELQTARVIAANNKNNVLSSISYSGMFGKLKEEMQNLRASILETKLLLEGISHAN</sequence>
<keyword evidence="4 8" id="KW-0175">Coiled coil</keyword>
<keyword evidence="2 7" id="KW-0547">Nucleotide-binding</keyword>
<reference evidence="11 12" key="1">
    <citation type="submission" date="2018-09" db="EMBL/GenBank/DDBJ databases">
        <title>A high-quality reference genome of wild soybean provides a powerful tool to mine soybean genomes.</title>
        <authorList>
            <person name="Xie M."/>
            <person name="Chung C.Y.L."/>
            <person name="Li M.-W."/>
            <person name="Wong F.-L."/>
            <person name="Chan T.-F."/>
            <person name="Lam H.-M."/>
        </authorList>
    </citation>
    <scope>NUCLEOTIDE SEQUENCE [LARGE SCALE GENOMIC DNA]</scope>
    <source>
        <strain evidence="12">cv. W05</strain>
        <tissue evidence="11">Hypocotyl of etiolated seedlings</tissue>
    </source>
</reference>
<evidence type="ECO:0000256" key="9">
    <source>
        <dbReference type="SAM" id="MobiDB-lite"/>
    </source>
</evidence>
<dbReference type="GO" id="GO:0005524">
    <property type="term" value="F:ATP binding"/>
    <property type="evidence" value="ECO:0007669"/>
    <property type="project" value="UniProtKB-UniRule"/>
</dbReference>
<dbReference type="GO" id="GO:0003777">
    <property type="term" value="F:microtubule motor activity"/>
    <property type="evidence" value="ECO:0007669"/>
    <property type="project" value="InterPro"/>
</dbReference>
<feature type="coiled-coil region" evidence="8">
    <location>
        <begin position="787"/>
        <end position="821"/>
    </location>
</feature>
<keyword evidence="12" id="KW-1185">Reference proteome</keyword>
<dbReference type="Gene3D" id="3.40.850.10">
    <property type="entry name" value="Kinesin motor domain"/>
    <property type="match status" value="1"/>
</dbReference>
<feature type="region of interest" description="Disordered" evidence="9">
    <location>
        <begin position="919"/>
        <end position="950"/>
    </location>
</feature>
<evidence type="ECO:0000256" key="1">
    <source>
        <dbReference type="ARBA" id="ARBA00022701"/>
    </source>
</evidence>
<dbReference type="SUPFAM" id="SSF52540">
    <property type="entry name" value="P-loop containing nucleoside triphosphate hydrolases"/>
    <property type="match status" value="1"/>
</dbReference>
<keyword evidence="1" id="KW-0493">Microtubule</keyword>
<dbReference type="Proteomes" id="UP000289340">
    <property type="component" value="Chromosome 11"/>
</dbReference>
<feature type="coiled-coil region" evidence="8">
    <location>
        <begin position="1105"/>
        <end position="1157"/>
    </location>
</feature>
<keyword evidence="3 7" id="KW-0067">ATP-binding</keyword>
<evidence type="ECO:0000313" key="12">
    <source>
        <dbReference type="Proteomes" id="UP000289340"/>
    </source>
</evidence>
<dbReference type="SMART" id="SM00129">
    <property type="entry name" value="KISc"/>
    <property type="match status" value="1"/>
</dbReference>
<dbReference type="EMBL" id="QZWG01000011">
    <property type="protein sequence ID" value="RZB83705.1"/>
    <property type="molecule type" value="Genomic_DNA"/>
</dbReference>
<dbReference type="InterPro" id="IPR019821">
    <property type="entry name" value="Kinesin_motor_CS"/>
</dbReference>
<dbReference type="FunFam" id="3.40.850.10:FF:000033">
    <property type="entry name" value="Kinesin-like protein KIN-12E"/>
    <property type="match status" value="1"/>
</dbReference>
<evidence type="ECO:0000256" key="4">
    <source>
        <dbReference type="ARBA" id="ARBA00023054"/>
    </source>
</evidence>
<feature type="coiled-coil region" evidence="8">
    <location>
        <begin position="509"/>
        <end position="543"/>
    </location>
</feature>
<dbReference type="PROSITE" id="PS00411">
    <property type="entry name" value="KINESIN_MOTOR_1"/>
    <property type="match status" value="1"/>
</dbReference>
<dbReference type="PROSITE" id="PS50067">
    <property type="entry name" value="KINESIN_MOTOR_2"/>
    <property type="match status" value="1"/>
</dbReference>
<evidence type="ECO:0000256" key="7">
    <source>
        <dbReference type="PROSITE-ProRule" id="PRU00283"/>
    </source>
</evidence>
<feature type="coiled-coil region" evidence="8">
    <location>
        <begin position="1185"/>
        <end position="1254"/>
    </location>
</feature>
<feature type="coiled-coil region" evidence="8">
    <location>
        <begin position="987"/>
        <end position="1062"/>
    </location>
</feature>
<name>A0A445ICT2_GLYSO</name>
<organism evidence="11 12">
    <name type="scientific">Glycine soja</name>
    <name type="common">Wild soybean</name>
    <dbReference type="NCBI Taxonomy" id="3848"/>
    <lineage>
        <taxon>Eukaryota</taxon>
        <taxon>Viridiplantae</taxon>
        <taxon>Streptophyta</taxon>
        <taxon>Embryophyta</taxon>
        <taxon>Tracheophyta</taxon>
        <taxon>Spermatophyta</taxon>
        <taxon>Magnoliopsida</taxon>
        <taxon>eudicotyledons</taxon>
        <taxon>Gunneridae</taxon>
        <taxon>Pentapetalae</taxon>
        <taxon>rosids</taxon>
        <taxon>fabids</taxon>
        <taxon>Fabales</taxon>
        <taxon>Fabaceae</taxon>
        <taxon>Papilionoideae</taxon>
        <taxon>50 kb inversion clade</taxon>
        <taxon>NPAAA clade</taxon>
        <taxon>indigoferoid/millettioid clade</taxon>
        <taxon>Phaseoleae</taxon>
        <taxon>Glycine</taxon>
        <taxon>Glycine subgen. Soja</taxon>
    </lineage>
</organism>
<feature type="binding site" evidence="7">
    <location>
        <begin position="168"/>
        <end position="175"/>
    </location>
    <ligand>
        <name>ATP</name>
        <dbReference type="ChEBI" id="CHEBI:30616"/>
    </ligand>
</feature>
<evidence type="ECO:0000256" key="2">
    <source>
        <dbReference type="ARBA" id="ARBA00022741"/>
    </source>
</evidence>
<dbReference type="PANTHER" id="PTHR37739">
    <property type="entry name" value="KINESIN-LIKE PROTEIN KIN-12D"/>
    <property type="match status" value="1"/>
</dbReference>
<keyword evidence="5 7" id="KW-0505">Motor protein</keyword>
<evidence type="ECO:0000256" key="6">
    <source>
        <dbReference type="ARBA" id="ARBA00034488"/>
    </source>
</evidence>
<dbReference type="PANTHER" id="PTHR37739:SF14">
    <property type="entry name" value="KINESIN-LIKE PROTEIN KIN-12E"/>
    <property type="match status" value="1"/>
</dbReference>
<dbReference type="PRINTS" id="PR00380">
    <property type="entry name" value="KINESINHEAVY"/>
</dbReference>
<proteinExistence type="inferred from homology"/>
<dbReference type="GO" id="GO:0007018">
    <property type="term" value="P:microtubule-based movement"/>
    <property type="evidence" value="ECO:0007669"/>
    <property type="project" value="InterPro"/>
</dbReference>
<evidence type="ECO:0000256" key="3">
    <source>
        <dbReference type="ARBA" id="ARBA00022840"/>
    </source>
</evidence>
<dbReference type="InterPro" id="IPR044986">
    <property type="entry name" value="KIF15/KIN-12"/>
</dbReference>
<feature type="domain" description="Kinesin motor" evidence="10">
    <location>
        <begin position="87"/>
        <end position="424"/>
    </location>
</feature>
<feature type="coiled-coil region" evidence="8">
    <location>
        <begin position="704"/>
        <end position="738"/>
    </location>
</feature>
<gene>
    <name evidence="11" type="ORF">D0Y65_032300</name>
</gene>
<dbReference type="GO" id="GO:0005874">
    <property type="term" value="C:microtubule"/>
    <property type="evidence" value="ECO:0007669"/>
    <property type="project" value="UniProtKB-KW"/>
</dbReference>
<protein>
    <submittedName>
        <fullName evidence="11">Kinesin-like protein KIN-12E</fullName>
    </submittedName>
</protein>
<comment type="caution">
    <text evidence="11">The sequence shown here is derived from an EMBL/GenBank/DDBJ whole genome shotgun (WGS) entry which is preliminary data.</text>
</comment>